<protein>
    <submittedName>
        <fullName evidence="1">Uncharacterized protein</fullName>
    </submittedName>
</protein>
<proteinExistence type="predicted"/>
<dbReference type="AlphaFoldDB" id="A0A1B0DLE5"/>
<organism evidence="1 2">
    <name type="scientific">Phlebotomus papatasi</name>
    <name type="common">Sandfly</name>
    <dbReference type="NCBI Taxonomy" id="29031"/>
    <lineage>
        <taxon>Eukaryota</taxon>
        <taxon>Metazoa</taxon>
        <taxon>Ecdysozoa</taxon>
        <taxon>Arthropoda</taxon>
        <taxon>Hexapoda</taxon>
        <taxon>Insecta</taxon>
        <taxon>Pterygota</taxon>
        <taxon>Neoptera</taxon>
        <taxon>Endopterygota</taxon>
        <taxon>Diptera</taxon>
        <taxon>Nematocera</taxon>
        <taxon>Psychodoidea</taxon>
        <taxon>Psychodidae</taxon>
        <taxon>Phlebotomus</taxon>
        <taxon>Phlebotomus</taxon>
    </lineage>
</organism>
<dbReference type="PANTHER" id="PTHR46585:SF1">
    <property type="entry name" value="CHROMO DOMAIN-CONTAINING PROTEIN"/>
    <property type="match status" value="1"/>
</dbReference>
<dbReference type="EMBL" id="AJVK01036369">
    <property type="status" value="NOT_ANNOTATED_CDS"/>
    <property type="molecule type" value="Genomic_DNA"/>
</dbReference>
<dbReference type="EnsemblMetazoa" id="PPAI009185-RA">
    <property type="protein sequence ID" value="PPAI009185-PA"/>
    <property type="gene ID" value="PPAI009185"/>
</dbReference>
<dbReference type="Proteomes" id="UP000092462">
    <property type="component" value="Unassembled WGS sequence"/>
</dbReference>
<evidence type="ECO:0000313" key="1">
    <source>
        <dbReference type="EnsemblMetazoa" id="PPAI009185-PA"/>
    </source>
</evidence>
<sequence length="119" mass="14223">MTPADVSGDDIPMLNNLYREKNKMFAQKYGNKRHKLQIDDLVRIAKPKANFDRGFHPRWTEEKFYIDRIINKSPFPMYILRDYKNTPISGRFYDQQLQKSDNTHHWINQSDLLKQHGIA</sequence>
<reference evidence="1" key="1">
    <citation type="submission" date="2022-08" db="UniProtKB">
        <authorList>
            <consortium name="EnsemblMetazoa"/>
        </authorList>
    </citation>
    <scope>IDENTIFICATION</scope>
    <source>
        <strain evidence="1">Israel</strain>
    </source>
</reference>
<dbReference type="VEuPathDB" id="VectorBase:PPAI009185"/>
<accession>A0A1B0DLE5</accession>
<keyword evidence="2" id="KW-1185">Reference proteome</keyword>
<evidence type="ECO:0000313" key="2">
    <source>
        <dbReference type="Proteomes" id="UP000092462"/>
    </source>
</evidence>
<name>A0A1B0DLE5_PHLPP</name>
<dbReference type="PANTHER" id="PTHR46585">
    <property type="entry name" value="INTEGRASE CORE DOMAIN CONTAINING PROTEIN"/>
    <property type="match status" value="1"/>
</dbReference>